<evidence type="ECO:0000313" key="2">
    <source>
        <dbReference type="Proteomes" id="UP000053260"/>
    </source>
</evidence>
<protein>
    <submittedName>
        <fullName evidence="1">Uncharacterized protein</fullName>
    </submittedName>
</protein>
<proteinExistence type="predicted"/>
<organism evidence="1 2">
    <name type="scientific">Streptomyces dysideae</name>
    <dbReference type="NCBI Taxonomy" id="909626"/>
    <lineage>
        <taxon>Bacteria</taxon>
        <taxon>Bacillati</taxon>
        <taxon>Actinomycetota</taxon>
        <taxon>Actinomycetes</taxon>
        <taxon>Kitasatosporales</taxon>
        <taxon>Streptomycetaceae</taxon>
        <taxon>Streptomyces</taxon>
    </lineage>
</organism>
<gene>
    <name evidence="1" type="ORF">AQJ91_00260</name>
</gene>
<dbReference type="RefSeq" id="WP_067014373.1">
    <property type="nucleotide sequence ID" value="NZ_KQ949075.1"/>
</dbReference>
<accession>A0A101V5U9</accession>
<sequence length="70" mass="7557">MPKSSSAHRDAPDVLLTFDLVILDVTLPGLEELKQNRRLLAPDRPAVLLLLAGAAQADAVPSERSVTRAR</sequence>
<dbReference type="AlphaFoldDB" id="A0A101V5U9"/>
<dbReference type="EMBL" id="LMXB01000007">
    <property type="protein sequence ID" value="KUO23048.1"/>
    <property type="molecule type" value="Genomic_DNA"/>
</dbReference>
<keyword evidence="2" id="KW-1185">Reference proteome</keyword>
<evidence type="ECO:0000313" key="1">
    <source>
        <dbReference type="EMBL" id="KUO23048.1"/>
    </source>
</evidence>
<reference evidence="1 2" key="1">
    <citation type="submission" date="2015-10" db="EMBL/GenBank/DDBJ databases">
        <title>Draft genome sequence of Streptomyces sp. RV15, isolated from a marine sponge.</title>
        <authorList>
            <person name="Ruckert C."/>
            <person name="Abdelmohsen U.R."/>
            <person name="Winkler A."/>
            <person name="Hentschel U."/>
            <person name="Kalinowski J."/>
            <person name="Kampfer P."/>
            <person name="Glaeser S."/>
        </authorList>
    </citation>
    <scope>NUCLEOTIDE SEQUENCE [LARGE SCALE GENOMIC DNA]</scope>
    <source>
        <strain evidence="1 2">RV15</strain>
    </source>
</reference>
<dbReference type="Proteomes" id="UP000053260">
    <property type="component" value="Unassembled WGS sequence"/>
</dbReference>
<comment type="caution">
    <text evidence="1">The sequence shown here is derived from an EMBL/GenBank/DDBJ whole genome shotgun (WGS) entry which is preliminary data.</text>
</comment>
<name>A0A101V5U9_9ACTN</name>